<dbReference type="Proteomes" id="UP001148614">
    <property type="component" value="Unassembled WGS sequence"/>
</dbReference>
<dbReference type="InterPro" id="IPR045038">
    <property type="entry name" value="AIG2-like"/>
</dbReference>
<evidence type="ECO:0000313" key="4">
    <source>
        <dbReference type="Proteomes" id="UP001148614"/>
    </source>
</evidence>
<feature type="compositionally biased region" description="Low complexity" evidence="2">
    <location>
        <begin position="33"/>
        <end position="45"/>
    </location>
</feature>
<evidence type="ECO:0008006" key="5">
    <source>
        <dbReference type="Google" id="ProtNLM"/>
    </source>
</evidence>
<evidence type="ECO:0000313" key="3">
    <source>
        <dbReference type="EMBL" id="KAJ3566302.1"/>
    </source>
</evidence>
<dbReference type="PANTHER" id="PTHR31544">
    <property type="entry name" value="AIG2-LIKE PROTEIN D"/>
    <property type="match status" value="1"/>
</dbReference>
<comment type="similarity">
    <text evidence="1">Belongs to the gamma-glutamylcyclotransferase family.</text>
</comment>
<dbReference type="AlphaFoldDB" id="A0A9W8NB61"/>
<name>A0A9W8NB61_9PEZI</name>
<sequence>MTKPPQDSQESQAPPPPPPPPLPNSLPKPLPPKSQRSPSSSTSEISQKRAKMAAQYGLADGPRIPYAPFFTAGTFKPCHMFFYGTLMDAEVLQHVTQCPTKPVLRPGSITGFELKMWASSFPTLIPLQTIYDSSSSPLDLYSTGEAQPGQSGTLEKEVYARGDNAAVERNSKLDRKIYGVFCRVEKYQYFYKLQQYETSAYRGHPCRIRAEDINSTNKVENEEECVIEEGVVFVWAKNPHSPDLTDGVFDLVKWQNTHKAALFI</sequence>
<dbReference type="PANTHER" id="PTHR31544:SF4">
    <property type="entry name" value="GAMMA-GLUTAMYLCYCLOTRANSFERASE-RELATED"/>
    <property type="match status" value="1"/>
</dbReference>
<reference evidence="3" key="1">
    <citation type="submission" date="2022-07" db="EMBL/GenBank/DDBJ databases">
        <title>Genome Sequence of Xylaria arbuscula.</title>
        <authorList>
            <person name="Buettner E."/>
        </authorList>
    </citation>
    <scope>NUCLEOTIDE SEQUENCE</scope>
    <source>
        <strain evidence="3">VT107</strain>
    </source>
</reference>
<gene>
    <name evidence="3" type="ORF">NPX13_g7185</name>
</gene>
<accession>A0A9W8NB61</accession>
<proteinExistence type="inferred from homology"/>
<protein>
    <recommendedName>
        <fullName evidence="5">Gamma-glutamylcyclotransferase AIG2-like domain-containing protein</fullName>
    </recommendedName>
</protein>
<keyword evidence="4" id="KW-1185">Reference proteome</keyword>
<feature type="compositionally biased region" description="Low complexity" evidence="2">
    <location>
        <begin position="1"/>
        <end position="12"/>
    </location>
</feature>
<dbReference type="Gene3D" id="3.10.490.10">
    <property type="entry name" value="Gamma-glutamyl cyclotransferase-like"/>
    <property type="match status" value="1"/>
</dbReference>
<dbReference type="EMBL" id="JANPWZ010001373">
    <property type="protein sequence ID" value="KAJ3566302.1"/>
    <property type="molecule type" value="Genomic_DNA"/>
</dbReference>
<evidence type="ECO:0000256" key="1">
    <source>
        <dbReference type="ARBA" id="ARBA00008861"/>
    </source>
</evidence>
<dbReference type="InterPro" id="IPR013024">
    <property type="entry name" value="GGCT-like"/>
</dbReference>
<feature type="compositionally biased region" description="Pro residues" evidence="2">
    <location>
        <begin position="13"/>
        <end position="32"/>
    </location>
</feature>
<comment type="caution">
    <text evidence="3">The sequence shown here is derived from an EMBL/GenBank/DDBJ whole genome shotgun (WGS) entry which is preliminary data.</text>
</comment>
<evidence type="ECO:0000256" key="2">
    <source>
        <dbReference type="SAM" id="MobiDB-lite"/>
    </source>
</evidence>
<dbReference type="VEuPathDB" id="FungiDB:F4678DRAFT_458407"/>
<feature type="region of interest" description="Disordered" evidence="2">
    <location>
        <begin position="1"/>
        <end position="49"/>
    </location>
</feature>
<organism evidence="3 4">
    <name type="scientific">Xylaria arbuscula</name>
    <dbReference type="NCBI Taxonomy" id="114810"/>
    <lineage>
        <taxon>Eukaryota</taxon>
        <taxon>Fungi</taxon>
        <taxon>Dikarya</taxon>
        <taxon>Ascomycota</taxon>
        <taxon>Pezizomycotina</taxon>
        <taxon>Sordariomycetes</taxon>
        <taxon>Xylariomycetidae</taxon>
        <taxon>Xylariales</taxon>
        <taxon>Xylariaceae</taxon>
        <taxon>Xylaria</taxon>
    </lineage>
</organism>
<dbReference type="CDD" id="cd06661">
    <property type="entry name" value="GGCT_like"/>
    <property type="match status" value="1"/>
</dbReference>